<dbReference type="EMBL" id="FQWY01000020">
    <property type="protein sequence ID" value="SHG97261.1"/>
    <property type="molecule type" value="Genomic_DNA"/>
</dbReference>
<accession>A0A1M5P609</accession>
<reference evidence="2" key="1">
    <citation type="submission" date="2016-11" db="EMBL/GenBank/DDBJ databases">
        <authorList>
            <person name="Varghese N."/>
            <person name="Submissions S."/>
        </authorList>
    </citation>
    <scope>NUCLEOTIDE SEQUENCE [LARGE SCALE GENOMIC DNA]</scope>
    <source>
        <strain evidence="2">DSM 11003</strain>
    </source>
</reference>
<sequence>MADITILRTLYEDGIKTGDADKIITGAIGISKTNTDNSEKLKVLERAYRVALEKCRWEDSIEIAEKIADLFINRDISKSISWFEKAYNVAR</sequence>
<feature type="non-terminal residue" evidence="1">
    <location>
        <position position="91"/>
    </location>
</feature>
<name>A0A1M5P609_9FIRM</name>
<evidence type="ECO:0000313" key="1">
    <source>
        <dbReference type="EMBL" id="SHG97261.1"/>
    </source>
</evidence>
<gene>
    <name evidence="1" type="ORF">SAMN02745221_01387</name>
</gene>
<dbReference type="AlphaFoldDB" id="A0A1M5P609"/>
<evidence type="ECO:0008006" key="3">
    <source>
        <dbReference type="Google" id="ProtNLM"/>
    </source>
</evidence>
<protein>
    <recommendedName>
        <fullName evidence="3">Tetratricopeptide repeat-containing protein</fullName>
    </recommendedName>
</protein>
<organism evidence="1 2">
    <name type="scientific">Thermosyntropha lipolytica DSM 11003</name>
    <dbReference type="NCBI Taxonomy" id="1123382"/>
    <lineage>
        <taxon>Bacteria</taxon>
        <taxon>Bacillati</taxon>
        <taxon>Bacillota</taxon>
        <taxon>Clostridia</taxon>
        <taxon>Eubacteriales</taxon>
        <taxon>Syntrophomonadaceae</taxon>
        <taxon>Thermosyntropha</taxon>
    </lineage>
</organism>
<keyword evidence="2" id="KW-1185">Reference proteome</keyword>
<dbReference type="RefSeq" id="WP_143156888.1">
    <property type="nucleotide sequence ID" value="NZ_FQWY01000020.1"/>
</dbReference>
<dbReference type="Proteomes" id="UP000242329">
    <property type="component" value="Unassembled WGS sequence"/>
</dbReference>
<proteinExistence type="predicted"/>
<evidence type="ECO:0000313" key="2">
    <source>
        <dbReference type="Proteomes" id="UP000242329"/>
    </source>
</evidence>